<protein>
    <submittedName>
        <fullName evidence="1">Uncharacterized protein</fullName>
    </submittedName>
</protein>
<gene>
    <name evidence="1" type="ORF">NCTC12929_01958</name>
</gene>
<dbReference type="Proteomes" id="UP000270205">
    <property type="component" value="Unassembled WGS sequence"/>
</dbReference>
<dbReference type="EMBL" id="UYIV01000001">
    <property type="protein sequence ID" value="VDH05789.1"/>
    <property type="molecule type" value="Genomic_DNA"/>
</dbReference>
<organism evidence="1 2">
    <name type="scientific">Bergeyella zoohelcum</name>
    <dbReference type="NCBI Taxonomy" id="1015"/>
    <lineage>
        <taxon>Bacteria</taxon>
        <taxon>Pseudomonadati</taxon>
        <taxon>Bacteroidota</taxon>
        <taxon>Flavobacteriia</taxon>
        <taxon>Flavobacteriales</taxon>
        <taxon>Weeksellaceae</taxon>
        <taxon>Bergeyella</taxon>
    </lineage>
</organism>
<comment type="caution">
    <text evidence="1">The sequence shown here is derived from an EMBL/GenBank/DDBJ whole genome shotgun (WGS) entry which is preliminary data.</text>
</comment>
<evidence type="ECO:0000313" key="2">
    <source>
        <dbReference type="Proteomes" id="UP000270205"/>
    </source>
</evidence>
<accession>A0A7Z9CGL2</accession>
<name>A0A7Z9CGL2_9FLAO</name>
<dbReference type="RefSeq" id="WP_260391259.1">
    <property type="nucleotide sequence ID" value="NZ_UYIV01000001.1"/>
</dbReference>
<proteinExistence type="predicted"/>
<sequence length="139" mass="16289">MKMFLVSLVLFVHCISGQHRFMFVIHDDRVDFSKNVDSVLVEGYIYKLYGEDTAVNTDENKLFFRLTNSKGDNYSADGYVIGENDKLTYIRPMVRICLVFRKKDFTHLPMGENEFFISLLKNKHIIDEKKTISKITIHQ</sequence>
<evidence type="ECO:0000313" key="1">
    <source>
        <dbReference type="EMBL" id="VDH05789.1"/>
    </source>
</evidence>
<reference evidence="1 2" key="1">
    <citation type="submission" date="2018-11" db="EMBL/GenBank/DDBJ databases">
        <authorList>
            <consortium name="Pathogen Informatics"/>
        </authorList>
    </citation>
    <scope>NUCLEOTIDE SEQUENCE [LARGE SCALE GENOMIC DNA]</scope>
    <source>
        <strain evidence="1 2">NCTC12929</strain>
    </source>
</reference>
<dbReference type="AlphaFoldDB" id="A0A7Z9CGL2"/>